<proteinExistence type="predicted"/>
<accession>A0ABS8EXN9</accession>
<protein>
    <recommendedName>
        <fullName evidence="3">Ribbon-helix-helix protein CopG domain-containing protein</fullName>
    </recommendedName>
</protein>
<gene>
    <name evidence="1" type="ORF">LKD42_07950</name>
</gene>
<keyword evidence="2" id="KW-1185">Reference proteome</keyword>
<evidence type="ECO:0008006" key="3">
    <source>
        <dbReference type="Google" id="ProtNLM"/>
    </source>
</evidence>
<comment type="caution">
    <text evidence="1">The sequence shown here is derived from an EMBL/GenBank/DDBJ whole genome shotgun (WGS) entry which is preliminary data.</text>
</comment>
<reference evidence="1 2" key="1">
    <citation type="submission" date="2021-10" db="EMBL/GenBank/DDBJ databases">
        <title>Anaerobic single-cell dispensing facilitates the cultivation of human gut bacteria.</title>
        <authorList>
            <person name="Afrizal A."/>
        </authorList>
    </citation>
    <scope>NUCLEOTIDE SEQUENCE [LARGE SCALE GENOMIC DNA]</scope>
    <source>
        <strain evidence="1 2">CLA-AA-H246</strain>
    </source>
</reference>
<dbReference type="RefSeq" id="WP_173896834.1">
    <property type="nucleotide sequence ID" value="NZ_JAJEQE010000022.1"/>
</dbReference>
<evidence type="ECO:0000313" key="1">
    <source>
        <dbReference type="EMBL" id="MCC2149187.1"/>
    </source>
</evidence>
<dbReference type="EMBL" id="JAJEQE010000022">
    <property type="protein sequence ID" value="MCC2149187.1"/>
    <property type="molecule type" value="Genomic_DNA"/>
</dbReference>
<name>A0ABS8EXN9_9FIRM</name>
<sequence length="60" mass="7030">MIKIEKKMGRPTDAPKSYRESFRLSENDMEKIRFCMEKTGASKTDVVRMGIEALYKELNQ</sequence>
<organism evidence="1 2">
    <name type="scientific">Hominisplanchenecus faecis</name>
    <dbReference type="NCBI Taxonomy" id="2885351"/>
    <lineage>
        <taxon>Bacteria</taxon>
        <taxon>Bacillati</taxon>
        <taxon>Bacillota</taxon>
        <taxon>Clostridia</taxon>
        <taxon>Lachnospirales</taxon>
        <taxon>Lachnospiraceae</taxon>
        <taxon>Hominisplanchenecus</taxon>
    </lineage>
</organism>
<evidence type="ECO:0000313" key="2">
    <source>
        <dbReference type="Proteomes" id="UP001299235"/>
    </source>
</evidence>
<dbReference type="Proteomes" id="UP001299235">
    <property type="component" value="Unassembled WGS sequence"/>
</dbReference>